<keyword evidence="11" id="KW-0961">Cell wall biogenesis/degradation</keyword>
<feature type="domain" description="Peptidase S11 D-Ala-D-Ala carboxypeptidase A C-terminal" evidence="16">
    <location>
        <begin position="308"/>
        <end position="398"/>
    </location>
</feature>
<dbReference type="GO" id="GO:0006508">
    <property type="term" value="P:proteolysis"/>
    <property type="evidence" value="ECO:0007669"/>
    <property type="project" value="UniProtKB-KW"/>
</dbReference>
<dbReference type="GO" id="GO:0071555">
    <property type="term" value="P:cell wall organization"/>
    <property type="evidence" value="ECO:0007669"/>
    <property type="project" value="UniProtKB-KW"/>
</dbReference>
<dbReference type="PANTHER" id="PTHR21581:SF6">
    <property type="entry name" value="TRAFFICKING PROTEIN PARTICLE COMPLEX SUBUNIT 12"/>
    <property type="match status" value="1"/>
</dbReference>
<evidence type="ECO:0000256" key="7">
    <source>
        <dbReference type="ARBA" id="ARBA00022729"/>
    </source>
</evidence>
<evidence type="ECO:0000256" key="6">
    <source>
        <dbReference type="ARBA" id="ARBA00022670"/>
    </source>
</evidence>
<evidence type="ECO:0000256" key="14">
    <source>
        <dbReference type="PIRSR" id="PIRSR618044-2"/>
    </source>
</evidence>
<comment type="caution">
    <text evidence="17">The sequence shown here is derived from an EMBL/GenBank/DDBJ whole genome shotgun (WGS) entry which is preliminary data.</text>
</comment>
<evidence type="ECO:0000256" key="12">
    <source>
        <dbReference type="ARBA" id="ARBA00034000"/>
    </source>
</evidence>
<dbReference type="PRINTS" id="PR00725">
    <property type="entry name" value="DADACBPTASE1"/>
</dbReference>
<dbReference type="GO" id="GO:0008360">
    <property type="term" value="P:regulation of cell shape"/>
    <property type="evidence" value="ECO:0007669"/>
    <property type="project" value="UniProtKB-KW"/>
</dbReference>
<evidence type="ECO:0000256" key="9">
    <source>
        <dbReference type="ARBA" id="ARBA00022960"/>
    </source>
</evidence>
<evidence type="ECO:0000256" key="4">
    <source>
        <dbReference type="ARBA" id="ARBA00012448"/>
    </source>
</evidence>
<dbReference type="Pfam" id="PF00768">
    <property type="entry name" value="Peptidase_S11"/>
    <property type="match status" value="1"/>
</dbReference>
<evidence type="ECO:0000256" key="3">
    <source>
        <dbReference type="ARBA" id="ARBA00007164"/>
    </source>
</evidence>
<dbReference type="Gene3D" id="2.60.410.10">
    <property type="entry name" value="D-Ala-D-Ala carboxypeptidase, C-terminal domain"/>
    <property type="match status" value="1"/>
</dbReference>
<feature type="active site" evidence="13">
    <location>
        <position position="150"/>
    </location>
</feature>
<organism evidence="17 18">
    <name type="scientific">Amedibacillus dolichus DSM 3991</name>
    <dbReference type="NCBI Taxonomy" id="428127"/>
    <lineage>
        <taxon>Bacteria</taxon>
        <taxon>Bacillati</taxon>
        <taxon>Bacillota</taxon>
        <taxon>Erysipelotrichia</taxon>
        <taxon>Erysipelotrichales</taxon>
        <taxon>Erysipelotrichaceae</taxon>
        <taxon>Amedibacillus</taxon>
    </lineage>
</organism>
<dbReference type="GO" id="GO:0009252">
    <property type="term" value="P:peptidoglycan biosynthetic process"/>
    <property type="evidence" value="ECO:0007669"/>
    <property type="project" value="UniProtKB-UniPathway"/>
</dbReference>
<dbReference type="Pfam" id="PF07943">
    <property type="entry name" value="PBP5_C"/>
    <property type="match status" value="1"/>
</dbReference>
<dbReference type="InterPro" id="IPR012907">
    <property type="entry name" value="Peptidase_S11_C"/>
</dbReference>
<name>A8RC82_9FIRM</name>
<reference evidence="17 18" key="2">
    <citation type="submission" date="2007-09" db="EMBL/GenBank/DDBJ databases">
        <authorList>
            <person name="Fulton L."/>
            <person name="Clifton S."/>
            <person name="Fulton B."/>
            <person name="Xu J."/>
            <person name="Minx P."/>
            <person name="Pepin K.H."/>
            <person name="Johnson M."/>
            <person name="Thiruvilangam P."/>
            <person name="Bhonagiri V."/>
            <person name="Nash W.E."/>
            <person name="Mardis E.R."/>
            <person name="Wilson R.K."/>
        </authorList>
    </citation>
    <scope>NUCLEOTIDE SEQUENCE [LARGE SCALE GENOMIC DNA]</scope>
    <source>
        <strain evidence="17 18">DSM 3991</strain>
    </source>
</reference>
<accession>A8RC82</accession>
<evidence type="ECO:0000313" key="18">
    <source>
        <dbReference type="Proteomes" id="UP000004090"/>
    </source>
</evidence>
<dbReference type="HOGENOM" id="CLU_027070_8_0_9"/>
<feature type="active site" description="Acyl-ester intermediate" evidence="13">
    <location>
        <position position="90"/>
    </location>
</feature>
<keyword evidence="7" id="KW-0732">Signal</keyword>
<keyword evidence="10" id="KW-0573">Peptidoglycan synthesis</keyword>
<evidence type="ECO:0000256" key="10">
    <source>
        <dbReference type="ARBA" id="ARBA00022984"/>
    </source>
</evidence>
<evidence type="ECO:0000256" key="11">
    <source>
        <dbReference type="ARBA" id="ARBA00023316"/>
    </source>
</evidence>
<keyword evidence="5 17" id="KW-0121">Carboxypeptidase</keyword>
<comment type="function">
    <text evidence="1">Removes C-terminal D-alanyl residues from sugar-peptide cell wall precursors.</text>
</comment>
<feature type="active site" description="Proton acceptor" evidence="13">
    <location>
        <position position="93"/>
    </location>
</feature>
<dbReference type="InterPro" id="IPR037167">
    <property type="entry name" value="Peptidase_S11_C_sf"/>
</dbReference>
<dbReference type="Gene3D" id="3.40.710.10">
    <property type="entry name" value="DD-peptidase/beta-lactamase superfamily"/>
    <property type="match status" value="1"/>
</dbReference>
<evidence type="ECO:0000313" key="17">
    <source>
        <dbReference type="EMBL" id="EDP11382.1"/>
    </source>
</evidence>
<dbReference type="InterPro" id="IPR001967">
    <property type="entry name" value="Peptidase_S11_N"/>
</dbReference>
<dbReference type="PANTHER" id="PTHR21581">
    <property type="entry name" value="D-ALANYL-D-ALANINE CARBOXYPEPTIDASE"/>
    <property type="match status" value="1"/>
</dbReference>
<evidence type="ECO:0000256" key="2">
    <source>
        <dbReference type="ARBA" id="ARBA00004752"/>
    </source>
</evidence>
<evidence type="ECO:0000256" key="15">
    <source>
        <dbReference type="RuleBase" id="RU004016"/>
    </source>
</evidence>
<dbReference type="eggNOG" id="COG1686">
    <property type="taxonomic scope" value="Bacteria"/>
</dbReference>
<protein>
    <recommendedName>
        <fullName evidence="4">serine-type D-Ala-D-Ala carboxypeptidase</fullName>
        <ecNumber evidence="4">3.4.16.4</ecNumber>
    </recommendedName>
</protein>
<gene>
    <name evidence="17" type="primary">dacF</name>
    <name evidence="17" type="ORF">EUBDOL_01303</name>
</gene>
<dbReference type="GO" id="GO:0009002">
    <property type="term" value="F:serine-type D-Ala-D-Ala carboxypeptidase activity"/>
    <property type="evidence" value="ECO:0007669"/>
    <property type="project" value="UniProtKB-EC"/>
</dbReference>
<dbReference type="SUPFAM" id="SSF69189">
    <property type="entry name" value="Penicillin-binding protein associated domain"/>
    <property type="match status" value="1"/>
</dbReference>
<feature type="binding site" evidence="14">
    <location>
        <position position="258"/>
    </location>
    <ligand>
        <name>substrate</name>
    </ligand>
</feature>
<comment type="pathway">
    <text evidence="2">Cell wall biogenesis; peptidoglycan biosynthesis.</text>
</comment>
<evidence type="ECO:0000256" key="1">
    <source>
        <dbReference type="ARBA" id="ARBA00003217"/>
    </source>
</evidence>
<dbReference type="MEROPS" id="S11.005"/>
<dbReference type="Proteomes" id="UP000004090">
    <property type="component" value="Unassembled WGS sequence"/>
</dbReference>
<comment type="similarity">
    <text evidence="3 15">Belongs to the peptidase S11 family.</text>
</comment>
<dbReference type="InterPro" id="IPR018044">
    <property type="entry name" value="Peptidase_S11"/>
</dbReference>
<evidence type="ECO:0000256" key="13">
    <source>
        <dbReference type="PIRSR" id="PIRSR618044-1"/>
    </source>
</evidence>
<dbReference type="SUPFAM" id="SSF56601">
    <property type="entry name" value="beta-lactamase/transpeptidase-like"/>
    <property type="match status" value="1"/>
</dbReference>
<reference evidence="17 18" key="1">
    <citation type="submission" date="2007-09" db="EMBL/GenBank/DDBJ databases">
        <title>Draft genome sequence of Eubacterium dolichum (DSM 3991).</title>
        <authorList>
            <person name="Sudarsanam P."/>
            <person name="Ley R."/>
            <person name="Guruge J."/>
            <person name="Turnbaugh P.J."/>
            <person name="Mahowald M."/>
            <person name="Liep D."/>
            <person name="Gordon J."/>
        </authorList>
    </citation>
    <scope>NUCLEOTIDE SEQUENCE [LARGE SCALE GENOMIC DNA]</scope>
    <source>
        <strain evidence="17 18">DSM 3991</strain>
    </source>
</reference>
<comment type="catalytic activity">
    <reaction evidence="12">
        <text>Preferential cleavage: (Ac)2-L-Lys-D-Ala-|-D-Ala. Also transpeptidation of peptidyl-alanyl moieties that are N-acyl substituents of D-alanine.</text>
        <dbReference type="EC" id="3.4.16.4"/>
    </reaction>
</comment>
<dbReference type="UniPathway" id="UPA00219"/>
<dbReference type="InterPro" id="IPR015956">
    <property type="entry name" value="Peniciliin-bd_prot_C_sf"/>
</dbReference>
<proteinExistence type="inferred from homology"/>
<evidence type="ECO:0000256" key="5">
    <source>
        <dbReference type="ARBA" id="ARBA00022645"/>
    </source>
</evidence>
<dbReference type="EC" id="3.4.16.4" evidence="4"/>
<evidence type="ECO:0000256" key="8">
    <source>
        <dbReference type="ARBA" id="ARBA00022801"/>
    </source>
</evidence>
<dbReference type="AlphaFoldDB" id="A8RC82"/>
<dbReference type="InterPro" id="IPR012338">
    <property type="entry name" value="Beta-lactam/transpept-like"/>
</dbReference>
<sequence>MCWLFVYHHFLHKQLYFDIYFSEVDTMKKRIMKLALVVLCLSASLLPITARKEVSDVGLKGDAKSVYLMEYTSGKVIYAEHENKRLYPASMTKMMGLLLIYEALHDGQLQLDDMVTTSEFAASMGGSQVFLEPQETLSAEDMIKSICIASANDAMVAMGEHLAGSHEAFVNKMNRKAKELGMNNTHFMNATGLHDDKHYTTAKDMALLGQALLKEGGEELLKITSTYDAYIREDSDKKFWLVNTNKLLKQVEGVDGLKTGFTKEALSCITVSAKRKELRLIAVVMGASNAKARNAIASGLLEYGFAQYAQGLLYAKGTRLDTLSFENGKPKQADIVALEDISYVFEKGKEPKEKHKEITITKKKLPYQKNEKIGTVRIEMSDGYYMEAPIGVNRTVLPLDFSDILLKTMRKIIA</sequence>
<dbReference type="STRING" id="428127.EUBDOL_01303"/>
<evidence type="ECO:0000259" key="16">
    <source>
        <dbReference type="SMART" id="SM00936"/>
    </source>
</evidence>
<keyword evidence="9" id="KW-0133">Cell shape</keyword>
<keyword evidence="8" id="KW-0378">Hydrolase</keyword>
<keyword evidence="6" id="KW-0645">Protease</keyword>
<dbReference type="EMBL" id="ABAW02000019">
    <property type="protein sequence ID" value="EDP11382.1"/>
    <property type="molecule type" value="Genomic_DNA"/>
</dbReference>
<dbReference type="SMART" id="SM00936">
    <property type="entry name" value="PBP5_C"/>
    <property type="match status" value="1"/>
</dbReference>